<protein>
    <recommendedName>
        <fullName evidence="1">diguanylate cyclase</fullName>
        <ecNumber evidence="1">2.7.7.65</ecNumber>
    </recommendedName>
</protein>
<name>D3PD83_DEFDS</name>
<dbReference type="HOGENOM" id="CLU_000445_11_4_0"/>
<keyword evidence="2" id="KW-0175">Coiled coil</keyword>
<dbReference type="STRING" id="639282.DEFDS_1087"/>
<dbReference type="PANTHER" id="PTHR45138">
    <property type="entry name" value="REGULATORY COMPONENTS OF SENSORY TRANSDUCTION SYSTEM"/>
    <property type="match status" value="1"/>
</dbReference>
<dbReference type="NCBIfam" id="TIGR00254">
    <property type="entry name" value="GGDEF"/>
    <property type="match status" value="1"/>
</dbReference>
<keyword evidence="5" id="KW-1185">Reference proteome</keyword>
<accession>D3PD83</accession>
<sequence length="404" mass="47641">MDKYINYNEMFDSIAIEIMNILINVRKNNQNLSKDVIKEYLLNNNRLKDLFNEDICKKNLNELKKELVQIILKVESILPTDTVKEFRDKIEAANDICYLNEVFLEVTNYFANYLLKVIGTFNKVWDVLKDTLKFMEISNDKIFSILDSSKEIFIEEIKNSEKLDEHIETIEKETFLENNLDNLKKKLLEKLTNIKNSLKETRNQRKNQLKKLDTEVNKVKEDINRYKEQIQQLQDTIKQFKKEAIVDSLTNIYNRNYLERKYPEEFEKFKRYGQPLSVIMLDIDDFKKVNDNFGHQIGDNVLRYFATVIKNNIRKVDIPFRYGGEEFLILLPHTKLEQAMVVANRIHKELNDTMFKVKGLTLKVTASIGVTEARESDSMESLIKRVDDLLLKVKKEGKNRVLSG</sequence>
<dbReference type="InterPro" id="IPR050469">
    <property type="entry name" value="Diguanylate_Cyclase"/>
</dbReference>
<reference evidence="4 5" key="1">
    <citation type="journal article" date="2010" name="DNA Res.">
        <title>Bacterial lifestyle in a deep-sea hydrothermal vent chimney revealed by the genome sequence of the thermophilic bacterium Deferribacter desulfuricans SSM1.</title>
        <authorList>
            <person name="Takaki Y."/>
            <person name="Shimamura S."/>
            <person name="Nakagawa S."/>
            <person name="Fukuhara Y."/>
            <person name="Horikawa H."/>
            <person name="Ankai A."/>
            <person name="Harada T."/>
            <person name="Hosoyama A."/>
            <person name="Oguchi A."/>
            <person name="Fukui S."/>
            <person name="Fujita N."/>
            <person name="Takami H."/>
            <person name="Takai K."/>
        </authorList>
    </citation>
    <scope>NUCLEOTIDE SEQUENCE [LARGE SCALE GENOMIC DNA]</scope>
    <source>
        <strain evidence="5">DSM 14783 / JCM 11476 / NBRC 101012 / SSM1</strain>
    </source>
</reference>
<dbReference type="Gene3D" id="3.30.70.270">
    <property type="match status" value="1"/>
</dbReference>
<evidence type="ECO:0000256" key="2">
    <source>
        <dbReference type="SAM" id="Coils"/>
    </source>
</evidence>
<feature type="coiled-coil region" evidence="2">
    <location>
        <begin position="180"/>
        <end position="243"/>
    </location>
</feature>
<evidence type="ECO:0000259" key="3">
    <source>
        <dbReference type="PROSITE" id="PS50887"/>
    </source>
</evidence>
<dbReference type="PROSITE" id="PS50887">
    <property type="entry name" value="GGDEF"/>
    <property type="match status" value="1"/>
</dbReference>
<feature type="domain" description="GGDEF" evidence="3">
    <location>
        <begin position="274"/>
        <end position="404"/>
    </location>
</feature>
<dbReference type="Pfam" id="PF00990">
    <property type="entry name" value="GGDEF"/>
    <property type="match status" value="1"/>
</dbReference>
<proteinExistence type="predicted"/>
<dbReference type="OrthoDB" id="9779960at2"/>
<dbReference type="Proteomes" id="UP000001520">
    <property type="component" value="Chromosome"/>
</dbReference>
<dbReference type="GO" id="GO:0052621">
    <property type="term" value="F:diguanylate cyclase activity"/>
    <property type="evidence" value="ECO:0007669"/>
    <property type="project" value="UniProtKB-EC"/>
</dbReference>
<organism evidence="4 5">
    <name type="scientific">Deferribacter desulfuricans (strain DSM 14783 / JCM 11476 / NBRC 101012 / SSM1)</name>
    <dbReference type="NCBI Taxonomy" id="639282"/>
    <lineage>
        <taxon>Bacteria</taxon>
        <taxon>Pseudomonadati</taxon>
        <taxon>Deferribacterota</taxon>
        <taxon>Deferribacteres</taxon>
        <taxon>Deferribacterales</taxon>
        <taxon>Deferribacteraceae</taxon>
        <taxon>Deferribacter</taxon>
    </lineage>
</organism>
<dbReference type="GO" id="GO:0005886">
    <property type="term" value="C:plasma membrane"/>
    <property type="evidence" value="ECO:0007669"/>
    <property type="project" value="TreeGrafter"/>
</dbReference>
<dbReference type="EMBL" id="AP011529">
    <property type="protein sequence ID" value="BAI80556.1"/>
    <property type="molecule type" value="Genomic_DNA"/>
</dbReference>
<dbReference type="FunFam" id="3.30.70.270:FF:000001">
    <property type="entry name" value="Diguanylate cyclase domain protein"/>
    <property type="match status" value="1"/>
</dbReference>
<dbReference type="KEGG" id="ddf:DEFDS_1087"/>
<dbReference type="InterPro" id="IPR043128">
    <property type="entry name" value="Rev_trsase/Diguanyl_cyclase"/>
</dbReference>
<dbReference type="GO" id="GO:0043709">
    <property type="term" value="P:cell adhesion involved in single-species biofilm formation"/>
    <property type="evidence" value="ECO:0007669"/>
    <property type="project" value="TreeGrafter"/>
</dbReference>
<dbReference type="InterPro" id="IPR000160">
    <property type="entry name" value="GGDEF_dom"/>
</dbReference>
<dbReference type="GO" id="GO:1902201">
    <property type="term" value="P:negative regulation of bacterial-type flagellum-dependent cell motility"/>
    <property type="evidence" value="ECO:0007669"/>
    <property type="project" value="TreeGrafter"/>
</dbReference>
<evidence type="ECO:0000256" key="1">
    <source>
        <dbReference type="ARBA" id="ARBA00012528"/>
    </source>
</evidence>
<dbReference type="EC" id="2.7.7.65" evidence="1"/>
<dbReference type="InterPro" id="IPR029787">
    <property type="entry name" value="Nucleotide_cyclase"/>
</dbReference>
<dbReference type="SUPFAM" id="SSF55073">
    <property type="entry name" value="Nucleotide cyclase"/>
    <property type="match status" value="1"/>
</dbReference>
<dbReference type="AlphaFoldDB" id="D3PD83"/>
<dbReference type="SMART" id="SM00267">
    <property type="entry name" value="GGDEF"/>
    <property type="match status" value="1"/>
</dbReference>
<dbReference type="RefSeq" id="WP_013007803.1">
    <property type="nucleotide sequence ID" value="NC_013939.1"/>
</dbReference>
<gene>
    <name evidence="4" type="ordered locus">DEFDS_1087</name>
</gene>
<dbReference type="CDD" id="cd01949">
    <property type="entry name" value="GGDEF"/>
    <property type="match status" value="1"/>
</dbReference>
<dbReference type="PANTHER" id="PTHR45138:SF6">
    <property type="entry name" value="DIGUANYLATE CYCLASE DGCN"/>
    <property type="match status" value="1"/>
</dbReference>
<dbReference type="eggNOG" id="COG3706">
    <property type="taxonomic scope" value="Bacteria"/>
</dbReference>
<evidence type="ECO:0000313" key="4">
    <source>
        <dbReference type="EMBL" id="BAI80556.1"/>
    </source>
</evidence>
<evidence type="ECO:0000313" key="5">
    <source>
        <dbReference type="Proteomes" id="UP000001520"/>
    </source>
</evidence>